<feature type="domain" description="HTH cro/C1-type" evidence="5">
    <location>
        <begin position="17"/>
        <end position="64"/>
    </location>
</feature>
<dbReference type="Gene3D" id="1.10.260.40">
    <property type="entry name" value="lambda repressor-like DNA-binding domains"/>
    <property type="match status" value="1"/>
</dbReference>
<gene>
    <name evidence="6" type="ORF">C7B46_04550</name>
</gene>
<keyword evidence="1" id="KW-0805">Transcription regulation</keyword>
<reference evidence="6 7" key="1">
    <citation type="journal article" date="2014" name="BMC Genomics">
        <title>Comparison of environmental and isolate Sulfobacillus genomes reveals diverse carbon, sulfur, nitrogen, and hydrogen metabolisms.</title>
        <authorList>
            <person name="Justice N.B."/>
            <person name="Norman A."/>
            <person name="Brown C.T."/>
            <person name="Singh A."/>
            <person name="Thomas B.C."/>
            <person name="Banfield J.F."/>
        </authorList>
    </citation>
    <scope>NUCLEOTIDE SEQUENCE [LARGE SCALE GENOMIC DNA]</scope>
    <source>
        <strain evidence="6">AMDSBA4</strain>
    </source>
</reference>
<keyword evidence="3" id="KW-0804">Transcription</keyword>
<accession>A0A2T2XJQ2</accession>
<comment type="caution">
    <text evidence="6">The sequence shown here is derived from an EMBL/GenBank/DDBJ whole genome shotgun (WGS) entry which is preliminary data.</text>
</comment>
<dbReference type="PROSITE" id="PS00356">
    <property type="entry name" value="HTH_LACI_1"/>
    <property type="match status" value="1"/>
</dbReference>
<evidence type="ECO:0000256" key="2">
    <source>
        <dbReference type="ARBA" id="ARBA00023125"/>
    </source>
</evidence>
<evidence type="ECO:0000256" key="3">
    <source>
        <dbReference type="ARBA" id="ARBA00023163"/>
    </source>
</evidence>
<evidence type="ECO:0000259" key="4">
    <source>
        <dbReference type="PROSITE" id="PS50932"/>
    </source>
</evidence>
<dbReference type="InterPro" id="IPR028082">
    <property type="entry name" value="Peripla_BP_I"/>
</dbReference>
<dbReference type="PANTHER" id="PTHR30146">
    <property type="entry name" value="LACI-RELATED TRANSCRIPTIONAL REPRESSOR"/>
    <property type="match status" value="1"/>
</dbReference>
<dbReference type="SMART" id="SM00354">
    <property type="entry name" value="HTH_LACI"/>
    <property type="match status" value="1"/>
</dbReference>
<dbReference type="EMBL" id="PXYW01000007">
    <property type="protein sequence ID" value="PSR34710.1"/>
    <property type="molecule type" value="Genomic_DNA"/>
</dbReference>
<keyword evidence="2" id="KW-0238">DNA-binding</keyword>
<dbReference type="InterPro" id="IPR046335">
    <property type="entry name" value="LacI/GalR-like_sensor"/>
</dbReference>
<dbReference type="InterPro" id="IPR000843">
    <property type="entry name" value="HTH_LacI"/>
</dbReference>
<dbReference type="SUPFAM" id="SSF47413">
    <property type="entry name" value="lambda repressor-like DNA-binding domains"/>
    <property type="match status" value="1"/>
</dbReference>
<name>A0A2T2XJQ2_9FIRM</name>
<protein>
    <submittedName>
        <fullName evidence="6">Transcriptional regulator</fullName>
    </submittedName>
</protein>
<dbReference type="PANTHER" id="PTHR30146:SF145">
    <property type="entry name" value="RIBOSE OPERON REPRESSOR"/>
    <property type="match status" value="1"/>
</dbReference>
<evidence type="ECO:0000256" key="1">
    <source>
        <dbReference type="ARBA" id="ARBA00023015"/>
    </source>
</evidence>
<dbReference type="GO" id="GO:0003700">
    <property type="term" value="F:DNA-binding transcription factor activity"/>
    <property type="evidence" value="ECO:0007669"/>
    <property type="project" value="TreeGrafter"/>
</dbReference>
<dbReference type="AlphaFoldDB" id="A0A2T2XJQ2"/>
<dbReference type="PROSITE" id="PS50932">
    <property type="entry name" value="HTH_LACI_2"/>
    <property type="match status" value="1"/>
</dbReference>
<feature type="domain" description="HTH lacI-type" evidence="4">
    <location>
        <begin position="19"/>
        <end position="74"/>
    </location>
</feature>
<evidence type="ECO:0000259" key="5">
    <source>
        <dbReference type="PROSITE" id="PS50943"/>
    </source>
</evidence>
<dbReference type="CDD" id="cd01392">
    <property type="entry name" value="HTH_LacI"/>
    <property type="match status" value="1"/>
</dbReference>
<dbReference type="Gene3D" id="3.40.50.2300">
    <property type="match status" value="2"/>
</dbReference>
<dbReference type="Proteomes" id="UP000242972">
    <property type="component" value="Unassembled WGS sequence"/>
</dbReference>
<evidence type="ECO:0000313" key="6">
    <source>
        <dbReference type="EMBL" id="PSR34710.1"/>
    </source>
</evidence>
<dbReference type="SUPFAM" id="SSF53822">
    <property type="entry name" value="Periplasmic binding protein-like I"/>
    <property type="match status" value="1"/>
</dbReference>
<sequence>MKSVSEIVFGGIFMKPKGITIADVAQRAQVSPASVSRYLNGVEGNLSAETAQRIAQVIEDLGYRPNAWARSLKTQRSGLIAAVVADLSNSYVPAVLHGIENITNSAGFSLLIANAQNNPDHESYLVERLLNQRVEGILLQPSSNKLTPSLRSLITNNIPLVLIDRLMDDVDDWDMVGLDNAGAMHLALKHLESQGYRKIVYVTDPPDEVSSRREREQTVLSSYAQWEALQIFVRRDNDPSGLIAIIDQMLAHSNDESTAVVCSNAVTALYAVKAIELCGCRIPQDMGLIMIDDPDWAPFVLGGITSVAQPTFDLGNQAAQLLVDKIQQTGISSPSHTRLSGSLVIRHSTINSHRLKKE</sequence>
<dbReference type="InterPro" id="IPR010982">
    <property type="entry name" value="Lambda_DNA-bd_dom_sf"/>
</dbReference>
<dbReference type="Pfam" id="PF00356">
    <property type="entry name" value="LacI"/>
    <property type="match status" value="1"/>
</dbReference>
<evidence type="ECO:0000313" key="7">
    <source>
        <dbReference type="Proteomes" id="UP000242972"/>
    </source>
</evidence>
<dbReference type="InterPro" id="IPR001387">
    <property type="entry name" value="Cro/C1-type_HTH"/>
</dbReference>
<organism evidence="6 7">
    <name type="scientific">Sulfobacillus benefaciens</name>
    <dbReference type="NCBI Taxonomy" id="453960"/>
    <lineage>
        <taxon>Bacteria</taxon>
        <taxon>Bacillati</taxon>
        <taxon>Bacillota</taxon>
        <taxon>Clostridia</taxon>
        <taxon>Eubacteriales</taxon>
        <taxon>Clostridiales Family XVII. Incertae Sedis</taxon>
        <taxon>Sulfobacillus</taxon>
    </lineage>
</organism>
<dbReference type="PROSITE" id="PS50943">
    <property type="entry name" value="HTH_CROC1"/>
    <property type="match status" value="1"/>
</dbReference>
<proteinExistence type="predicted"/>
<dbReference type="Pfam" id="PF13377">
    <property type="entry name" value="Peripla_BP_3"/>
    <property type="match status" value="1"/>
</dbReference>
<dbReference type="GO" id="GO:0000976">
    <property type="term" value="F:transcription cis-regulatory region binding"/>
    <property type="evidence" value="ECO:0007669"/>
    <property type="project" value="TreeGrafter"/>
</dbReference>